<gene>
    <name evidence="1" type="ORF">REH74_023840</name>
</gene>
<name>A0ACC7RHQ4_9VIBR</name>
<accession>A0ACC7RHQ4</accession>
<reference evidence="1" key="1">
    <citation type="submission" date="2024-11" db="EMBL/GenBank/DDBJ databases">
        <title>Identification of new Vibrio campbellii strains harboring the pVA1 plasmid isolated from Penaeus vannamei postlarvae affected by outbreaks of acute hepatopancreatic necrosis disease (AHPND) in Mexico.</title>
        <authorList>
            <person name="Gomez-Gil B."/>
            <person name="Enciso-Ibarra J."/>
        </authorList>
    </citation>
    <scope>NUCLEOTIDE SEQUENCE</scope>
    <source>
        <strain evidence="1">M270204</strain>
    </source>
</reference>
<organism evidence="1 2">
    <name type="scientific">Vibrio campbellii</name>
    <dbReference type="NCBI Taxonomy" id="680"/>
    <lineage>
        <taxon>Bacteria</taxon>
        <taxon>Pseudomonadati</taxon>
        <taxon>Pseudomonadota</taxon>
        <taxon>Gammaproteobacteria</taxon>
        <taxon>Vibrionales</taxon>
        <taxon>Vibrionaceae</taxon>
        <taxon>Vibrio</taxon>
    </lineage>
</organism>
<dbReference type="EMBL" id="JAVHXJ020000202">
    <property type="protein sequence ID" value="MGI1900563.1"/>
    <property type="molecule type" value="Genomic_DNA"/>
</dbReference>
<comment type="caution">
    <text evidence="1">The sequence shown here is derived from an EMBL/GenBank/DDBJ whole genome shotgun (WGS) entry which is preliminary data.</text>
</comment>
<sequence>MLSELIERSGIKNACIIDDANDREPLLKDLTSLSDEWNNLLDDIPHNEDLINDITKKIPDFDIEN</sequence>
<protein>
    <submittedName>
        <fullName evidence="1">Uncharacterized protein</fullName>
    </submittedName>
</protein>
<evidence type="ECO:0000313" key="2">
    <source>
        <dbReference type="Proteomes" id="UP001354073"/>
    </source>
</evidence>
<proteinExistence type="predicted"/>
<evidence type="ECO:0000313" key="1">
    <source>
        <dbReference type="EMBL" id="MGI1900563.1"/>
    </source>
</evidence>
<dbReference type="Proteomes" id="UP001354073">
    <property type="component" value="Unassembled WGS sequence"/>
</dbReference>
<feature type="non-terminal residue" evidence="1">
    <location>
        <position position="65"/>
    </location>
</feature>